<gene>
    <name evidence="1" type="ORF">K435DRAFT_858480</name>
</gene>
<keyword evidence="2" id="KW-1185">Reference proteome</keyword>
<dbReference type="Proteomes" id="UP000297245">
    <property type="component" value="Unassembled WGS sequence"/>
</dbReference>
<proteinExistence type="predicted"/>
<evidence type="ECO:0000313" key="1">
    <source>
        <dbReference type="EMBL" id="THU96524.1"/>
    </source>
</evidence>
<evidence type="ECO:0000313" key="2">
    <source>
        <dbReference type="Proteomes" id="UP000297245"/>
    </source>
</evidence>
<name>A0A4S8M317_DENBC</name>
<dbReference type="OrthoDB" id="3054308at2759"/>
<organism evidence="1 2">
    <name type="scientific">Dendrothele bispora (strain CBS 962.96)</name>
    <dbReference type="NCBI Taxonomy" id="1314807"/>
    <lineage>
        <taxon>Eukaryota</taxon>
        <taxon>Fungi</taxon>
        <taxon>Dikarya</taxon>
        <taxon>Basidiomycota</taxon>
        <taxon>Agaricomycotina</taxon>
        <taxon>Agaricomycetes</taxon>
        <taxon>Agaricomycetidae</taxon>
        <taxon>Agaricales</taxon>
        <taxon>Agaricales incertae sedis</taxon>
        <taxon>Dendrothele</taxon>
    </lineage>
</organism>
<protein>
    <submittedName>
        <fullName evidence="1">Uncharacterized protein</fullName>
    </submittedName>
</protein>
<dbReference type="EMBL" id="ML179175">
    <property type="protein sequence ID" value="THU96524.1"/>
    <property type="molecule type" value="Genomic_DNA"/>
</dbReference>
<sequence>MEVHMHHIPQSTGKWELTRRLAGDVLHKGPFLQQSEPNEHFQKINFEVFLHPHPAGGAGHSGKGILTLPTKPIGFQFLDYIEQSPFKINGRKIKFFKLNRHDPPPWKTLTLQNTRYIDPDHEEKIEQKMYALHDSFRVNLVQFGILFRPDPIELISLSNMPLSGMVITRKRGLGFDLNMTGNSFVLSQVGEEQEGSTIAISFSSIQKIAIGYDGPLYVCFDTFFPPVFEKKEFNRSSSGNHREDNQNYRLRLRSLHPGHQEVSPYAQKLRITLYDNRSVDTIIETFKQYCRTAELPVNKVLECEEDDIARIEATDRYKFFTQRRPS</sequence>
<accession>A0A4S8M317</accession>
<dbReference type="AlphaFoldDB" id="A0A4S8M317"/>
<reference evidence="1 2" key="1">
    <citation type="journal article" date="2019" name="Nat. Ecol. Evol.">
        <title>Megaphylogeny resolves global patterns of mushroom evolution.</title>
        <authorList>
            <person name="Varga T."/>
            <person name="Krizsan K."/>
            <person name="Foldi C."/>
            <person name="Dima B."/>
            <person name="Sanchez-Garcia M."/>
            <person name="Sanchez-Ramirez S."/>
            <person name="Szollosi G.J."/>
            <person name="Szarkandi J.G."/>
            <person name="Papp V."/>
            <person name="Albert L."/>
            <person name="Andreopoulos W."/>
            <person name="Angelini C."/>
            <person name="Antonin V."/>
            <person name="Barry K.W."/>
            <person name="Bougher N.L."/>
            <person name="Buchanan P."/>
            <person name="Buyck B."/>
            <person name="Bense V."/>
            <person name="Catcheside P."/>
            <person name="Chovatia M."/>
            <person name="Cooper J."/>
            <person name="Damon W."/>
            <person name="Desjardin D."/>
            <person name="Finy P."/>
            <person name="Geml J."/>
            <person name="Haridas S."/>
            <person name="Hughes K."/>
            <person name="Justo A."/>
            <person name="Karasinski D."/>
            <person name="Kautmanova I."/>
            <person name="Kiss B."/>
            <person name="Kocsube S."/>
            <person name="Kotiranta H."/>
            <person name="LaButti K.M."/>
            <person name="Lechner B.E."/>
            <person name="Liimatainen K."/>
            <person name="Lipzen A."/>
            <person name="Lukacs Z."/>
            <person name="Mihaltcheva S."/>
            <person name="Morgado L.N."/>
            <person name="Niskanen T."/>
            <person name="Noordeloos M.E."/>
            <person name="Ohm R.A."/>
            <person name="Ortiz-Santana B."/>
            <person name="Ovrebo C."/>
            <person name="Racz N."/>
            <person name="Riley R."/>
            <person name="Savchenko A."/>
            <person name="Shiryaev A."/>
            <person name="Soop K."/>
            <person name="Spirin V."/>
            <person name="Szebenyi C."/>
            <person name="Tomsovsky M."/>
            <person name="Tulloss R.E."/>
            <person name="Uehling J."/>
            <person name="Grigoriev I.V."/>
            <person name="Vagvolgyi C."/>
            <person name="Papp T."/>
            <person name="Martin F.M."/>
            <person name="Miettinen O."/>
            <person name="Hibbett D.S."/>
            <person name="Nagy L.G."/>
        </authorList>
    </citation>
    <scope>NUCLEOTIDE SEQUENCE [LARGE SCALE GENOMIC DNA]</scope>
    <source>
        <strain evidence="1 2">CBS 962.96</strain>
    </source>
</reference>